<organism evidence="2 3">
    <name type="scientific">Kineosporia corallincola</name>
    <dbReference type="NCBI Taxonomy" id="2835133"/>
    <lineage>
        <taxon>Bacteria</taxon>
        <taxon>Bacillati</taxon>
        <taxon>Actinomycetota</taxon>
        <taxon>Actinomycetes</taxon>
        <taxon>Kineosporiales</taxon>
        <taxon>Kineosporiaceae</taxon>
        <taxon>Kineosporia</taxon>
    </lineage>
</organism>
<accession>A0ABS5TQ56</accession>
<protein>
    <submittedName>
        <fullName evidence="2">Uncharacterized protein</fullName>
    </submittedName>
</protein>
<keyword evidence="3" id="KW-1185">Reference proteome</keyword>
<name>A0ABS5TQ56_9ACTN</name>
<evidence type="ECO:0000313" key="2">
    <source>
        <dbReference type="EMBL" id="MBT0772958.1"/>
    </source>
</evidence>
<proteinExistence type="predicted"/>
<feature type="region of interest" description="Disordered" evidence="1">
    <location>
        <begin position="34"/>
        <end position="65"/>
    </location>
</feature>
<reference evidence="2 3" key="1">
    <citation type="submission" date="2021-05" db="EMBL/GenBank/DDBJ databases">
        <title>Kineosporia and Streptomyces sp. nov. two new marine actinobacteria isolated from Coral.</title>
        <authorList>
            <person name="Buangrab K."/>
            <person name="Sutthacheep M."/>
            <person name="Yeemin T."/>
            <person name="Harunari E."/>
            <person name="Igarashi Y."/>
            <person name="Kanchanasin P."/>
            <person name="Tanasupawat S."/>
            <person name="Phongsopitanun W."/>
        </authorList>
    </citation>
    <scope>NUCLEOTIDE SEQUENCE [LARGE SCALE GENOMIC DNA]</scope>
    <source>
        <strain evidence="2 3">J2-2</strain>
    </source>
</reference>
<comment type="caution">
    <text evidence="2">The sequence shown here is derived from an EMBL/GenBank/DDBJ whole genome shotgun (WGS) entry which is preliminary data.</text>
</comment>
<dbReference type="Proteomes" id="UP001197247">
    <property type="component" value="Unassembled WGS sequence"/>
</dbReference>
<gene>
    <name evidence="2" type="ORF">KIH74_28705</name>
</gene>
<evidence type="ECO:0000313" key="3">
    <source>
        <dbReference type="Proteomes" id="UP001197247"/>
    </source>
</evidence>
<sequence>MTVAVLPGALVGGLVVRGAPVAGPSLWRGAARTPWAVGTGRGDGGAGAVHEYGERRRGGQQRHGR</sequence>
<dbReference type="EMBL" id="JAHBAY010000014">
    <property type="protein sequence ID" value="MBT0772958.1"/>
    <property type="molecule type" value="Genomic_DNA"/>
</dbReference>
<dbReference type="RefSeq" id="WP_214159495.1">
    <property type="nucleotide sequence ID" value="NZ_JAHBAY010000014.1"/>
</dbReference>
<evidence type="ECO:0000256" key="1">
    <source>
        <dbReference type="SAM" id="MobiDB-lite"/>
    </source>
</evidence>